<dbReference type="AlphaFoldDB" id="A0AAV9N3S5"/>
<accession>A0AAV9N3S5</accession>
<dbReference type="EMBL" id="JAVRRD010000020">
    <property type="protein sequence ID" value="KAK5049025.1"/>
    <property type="molecule type" value="Genomic_DNA"/>
</dbReference>
<dbReference type="GeneID" id="89973624"/>
<keyword evidence="3" id="KW-1185">Reference proteome</keyword>
<dbReference type="RefSeq" id="XP_064704230.1">
    <property type="nucleotide sequence ID" value="XM_064849016.1"/>
</dbReference>
<reference evidence="2 3" key="1">
    <citation type="submission" date="2023-08" db="EMBL/GenBank/DDBJ databases">
        <title>Black Yeasts Isolated from many extreme environments.</title>
        <authorList>
            <person name="Coleine C."/>
            <person name="Stajich J.E."/>
            <person name="Selbmann L."/>
        </authorList>
    </citation>
    <scope>NUCLEOTIDE SEQUENCE [LARGE SCALE GENOMIC DNA]</scope>
    <source>
        <strain evidence="2 3">CCFEE 5792</strain>
    </source>
</reference>
<organism evidence="2 3">
    <name type="scientific">Exophiala bonariae</name>
    <dbReference type="NCBI Taxonomy" id="1690606"/>
    <lineage>
        <taxon>Eukaryota</taxon>
        <taxon>Fungi</taxon>
        <taxon>Dikarya</taxon>
        <taxon>Ascomycota</taxon>
        <taxon>Pezizomycotina</taxon>
        <taxon>Eurotiomycetes</taxon>
        <taxon>Chaetothyriomycetidae</taxon>
        <taxon>Chaetothyriales</taxon>
        <taxon>Herpotrichiellaceae</taxon>
        <taxon>Exophiala</taxon>
    </lineage>
</organism>
<proteinExistence type="predicted"/>
<comment type="caution">
    <text evidence="2">The sequence shown here is derived from an EMBL/GenBank/DDBJ whole genome shotgun (WGS) entry which is preliminary data.</text>
</comment>
<dbReference type="Proteomes" id="UP001358417">
    <property type="component" value="Unassembled WGS sequence"/>
</dbReference>
<feature type="region of interest" description="Disordered" evidence="1">
    <location>
        <begin position="1"/>
        <end position="52"/>
    </location>
</feature>
<protein>
    <submittedName>
        <fullName evidence="2">Uncharacterized protein</fullName>
    </submittedName>
</protein>
<evidence type="ECO:0000256" key="1">
    <source>
        <dbReference type="SAM" id="MobiDB-lite"/>
    </source>
</evidence>
<gene>
    <name evidence="2" type="ORF">LTR84_005447</name>
</gene>
<sequence>MQKLQDLPPSAQMSWRTPRSCRNCRDRKNDLSDQRHNRGLHGKSTSARGLPIRDSRTSLNLSSIEEWPYLTQQPDQNIFPGAPIITDTLPDISSSESVGLKLSNATYDRFLQPSQTVTPPPLPTKTLRFSGLYLPDIIWAPTICNQSTWQISPQKATFNNQPRCVWSNNSTSQQLSCDILPKGDELDGHHDRIMQMIADLVFESDDATNKHNKEFQNGFAVQEDARVKRTRLSGAASDFRPGSQYHQRES</sequence>
<feature type="compositionally biased region" description="Basic and acidic residues" evidence="1">
    <location>
        <begin position="23"/>
        <end position="36"/>
    </location>
</feature>
<evidence type="ECO:0000313" key="3">
    <source>
        <dbReference type="Proteomes" id="UP001358417"/>
    </source>
</evidence>
<name>A0AAV9N3S5_9EURO</name>
<evidence type="ECO:0000313" key="2">
    <source>
        <dbReference type="EMBL" id="KAK5049025.1"/>
    </source>
</evidence>
<feature type="region of interest" description="Disordered" evidence="1">
    <location>
        <begin position="231"/>
        <end position="250"/>
    </location>
</feature>